<dbReference type="EMBL" id="SEOQ01000579">
    <property type="protein sequence ID" value="TFY60154.1"/>
    <property type="molecule type" value="Genomic_DNA"/>
</dbReference>
<dbReference type="AlphaFoldDB" id="A0A4Y9YCA5"/>
<keyword evidence="9" id="KW-1185">Reference proteome</keyword>
<evidence type="ECO:0000259" key="6">
    <source>
        <dbReference type="Pfam" id="PF05920"/>
    </source>
</evidence>
<dbReference type="OrthoDB" id="250329at2759"/>
<evidence type="ECO:0000256" key="2">
    <source>
        <dbReference type="ARBA" id="ARBA00023125"/>
    </source>
</evidence>
<evidence type="ECO:0000256" key="4">
    <source>
        <dbReference type="ARBA" id="ARBA00023242"/>
    </source>
</evidence>
<feature type="region of interest" description="Disordered" evidence="5">
    <location>
        <begin position="547"/>
        <end position="573"/>
    </location>
</feature>
<dbReference type="CDD" id="cd00086">
    <property type="entry name" value="homeodomain"/>
    <property type="match status" value="1"/>
</dbReference>
<dbReference type="SUPFAM" id="SSF46689">
    <property type="entry name" value="Homeodomain-like"/>
    <property type="match status" value="1"/>
</dbReference>
<comment type="similarity">
    <text evidence="1">Belongs to the TALE/M-ATYP homeobox family.</text>
</comment>
<evidence type="ECO:0000256" key="1">
    <source>
        <dbReference type="ARBA" id="ARBA00005800"/>
    </source>
</evidence>
<dbReference type="Proteomes" id="UP000298327">
    <property type="component" value="Unassembled WGS sequence"/>
</dbReference>
<feature type="domain" description="Mating-type protein C-terminal" evidence="7">
    <location>
        <begin position="350"/>
        <end position="483"/>
    </location>
</feature>
<evidence type="ECO:0000313" key="9">
    <source>
        <dbReference type="Proteomes" id="UP000298327"/>
    </source>
</evidence>
<dbReference type="GO" id="GO:0006355">
    <property type="term" value="P:regulation of DNA-templated transcription"/>
    <property type="evidence" value="ECO:0007669"/>
    <property type="project" value="InterPro"/>
</dbReference>
<feature type="region of interest" description="Disordered" evidence="5">
    <location>
        <begin position="285"/>
        <end position="305"/>
    </location>
</feature>
<evidence type="ECO:0000256" key="3">
    <source>
        <dbReference type="ARBA" id="ARBA00023155"/>
    </source>
</evidence>
<accession>A0A4Y9YCA5</accession>
<feature type="compositionally biased region" description="Basic and acidic residues" evidence="5">
    <location>
        <begin position="387"/>
        <end position="399"/>
    </location>
</feature>
<protein>
    <recommendedName>
        <fullName evidence="10">Homeobox KN domain-containing protein</fullName>
    </recommendedName>
</protein>
<dbReference type="GO" id="GO:0003677">
    <property type="term" value="F:DNA binding"/>
    <property type="evidence" value="ECO:0007669"/>
    <property type="project" value="UniProtKB-KW"/>
</dbReference>
<organism evidence="8 9">
    <name type="scientific">Dentipellis fragilis</name>
    <dbReference type="NCBI Taxonomy" id="205917"/>
    <lineage>
        <taxon>Eukaryota</taxon>
        <taxon>Fungi</taxon>
        <taxon>Dikarya</taxon>
        <taxon>Basidiomycota</taxon>
        <taxon>Agaricomycotina</taxon>
        <taxon>Agaricomycetes</taxon>
        <taxon>Russulales</taxon>
        <taxon>Hericiaceae</taxon>
        <taxon>Dentipellis</taxon>
    </lineage>
</organism>
<keyword evidence="3" id="KW-0371">Homeobox</keyword>
<proteinExistence type="inferred from homology"/>
<feature type="region of interest" description="Disordered" evidence="5">
    <location>
        <begin position="368"/>
        <end position="414"/>
    </location>
</feature>
<sequence>MSKTLRSRFLSAEHQLLTSVTLGNDALRAFERIWVTLLSDLSAAIQLKQVDEETMSDIHAIVSQVVILADSLLHMDRDADQTLEAFKSQIDRILSDNEVEDLSPNSVSSFPPHPPPSPSLPAVDFYANPSLCTPTSIHFTAHRWLLPNLHDPYPSAVETASLAQACGCAVKAIQDWFSSARRRIGWTDLSREKFGGSRRETSQAASRAYAEDSDDALPSDIKHAFSIIRANARKLLQELVADLDGDGQITDSILGIQEFVAPLSVVEDDEDDMTPPPPIAGCKRTFSSSGESEDGGIGEAHVDLRPFKRHRPLKLSSSLNQSVPSTSHNQPAQVQYPFDCHGAGQVPMPTIVTAKASCSPTVDVGPIVAGSATSPRKRRLSYASSVERPKRPRGLDHGPRRQTVSDPLPSASEKDMPDVLFSEDWLNAAFGVPSAVDTSGLEASALFNIGLYDHNPATQSLNGMTVSPTCQYEVNDADLATAVVNSFDLSSMGITSTPQSTTGQSEYLETSMLSALEEPFNLSEYQSVSDSLLDWSQFDDIVRSLGSSSPTPSLTSLSSDSSASSTLEPLSSDSSLQLGYLPEADPTVSLTSCLSNLSSELPSLSFSPELIP</sequence>
<dbReference type="Pfam" id="PF05920">
    <property type="entry name" value="Homeobox_KN"/>
    <property type="match status" value="1"/>
</dbReference>
<dbReference type="InterPro" id="IPR001356">
    <property type="entry name" value="HD"/>
</dbReference>
<dbReference type="STRING" id="205917.A0A4Y9YCA5"/>
<reference evidence="8 9" key="1">
    <citation type="submission" date="2019-02" db="EMBL/GenBank/DDBJ databases">
        <title>Genome sequencing of the rare red list fungi Dentipellis fragilis.</title>
        <authorList>
            <person name="Buettner E."/>
            <person name="Kellner H."/>
        </authorList>
    </citation>
    <scope>NUCLEOTIDE SEQUENCE [LARGE SCALE GENOMIC DNA]</scope>
    <source>
        <strain evidence="8 9">DSM 105465</strain>
    </source>
</reference>
<keyword evidence="2" id="KW-0238">DNA-binding</keyword>
<comment type="caution">
    <text evidence="8">The sequence shown here is derived from an EMBL/GenBank/DDBJ whole genome shotgun (WGS) entry which is preliminary data.</text>
</comment>
<gene>
    <name evidence="8" type="ORF">EVG20_g7522</name>
</gene>
<evidence type="ECO:0008006" key="10">
    <source>
        <dbReference type="Google" id="ProtNLM"/>
    </source>
</evidence>
<dbReference type="InterPro" id="IPR024441">
    <property type="entry name" value="Homeodomain1_C"/>
</dbReference>
<keyword evidence="4" id="KW-0539">Nucleus</keyword>
<evidence type="ECO:0000256" key="5">
    <source>
        <dbReference type="SAM" id="MobiDB-lite"/>
    </source>
</evidence>
<dbReference type="InterPro" id="IPR009057">
    <property type="entry name" value="Homeodomain-like_sf"/>
</dbReference>
<dbReference type="Gene3D" id="1.10.10.60">
    <property type="entry name" value="Homeodomain-like"/>
    <property type="match status" value="1"/>
</dbReference>
<evidence type="ECO:0000313" key="8">
    <source>
        <dbReference type="EMBL" id="TFY60154.1"/>
    </source>
</evidence>
<feature type="region of interest" description="Disordered" evidence="5">
    <location>
        <begin position="193"/>
        <end position="213"/>
    </location>
</feature>
<name>A0A4Y9YCA5_9AGAM</name>
<evidence type="ECO:0000259" key="7">
    <source>
        <dbReference type="Pfam" id="PF12737"/>
    </source>
</evidence>
<dbReference type="Pfam" id="PF12737">
    <property type="entry name" value="Mating_C"/>
    <property type="match status" value="1"/>
</dbReference>
<dbReference type="InterPro" id="IPR008422">
    <property type="entry name" value="KN_HD"/>
</dbReference>
<feature type="domain" description="KN homeodomain" evidence="6">
    <location>
        <begin position="144"/>
        <end position="183"/>
    </location>
</feature>